<keyword evidence="2" id="KW-1185">Reference proteome</keyword>
<protein>
    <submittedName>
        <fullName evidence="1">Uncharacterized protein</fullName>
    </submittedName>
</protein>
<comment type="caution">
    <text evidence="1">The sequence shown here is derived from an EMBL/GenBank/DDBJ whole genome shotgun (WGS) entry which is preliminary data.</text>
</comment>
<name>A0ACB8EWL4_9SAUR</name>
<organism evidence="1 2">
    <name type="scientific">Sphaerodactylus townsendi</name>
    <dbReference type="NCBI Taxonomy" id="933632"/>
    <lineage>
        <taxon>Eukaryota</taxon>
        <taxon>Metazoa</taxon>
        <taxon>Chordata</taxon>
        <taxon>Craniata</taxon>
        <taxon>Vertebrata</taxon>
        <taxon>Euteleostomi</taxon>
        <taxon>Lepidosauria</taxon>
        <taxon>Squamata</taxon>
        <taxon>Bifurcata</taxon>
        <taxon>Gekkota</taxon>
        <taxon>Sphaerodactylidae</taxon>
        <taxon>Sphaerodactylus</taxon>
    </lineage>
</organism>
<sequence>MQDVFFHWMFPNEAHQSRGILQLLLHFRWTWIGMVYVIVDTDQTFIRNVLPVFSRNGICFDFIEKFSIIEFSSGIEKFVEEETKLCQTIMGSSATVVVLHGEFQTVIVLRNLLHYAEFEELPVKTKGKVWIMTAQMDFASDYYQRDWDLDFIHGALSLAVHSKDIPFFESKLGRWTQVLLQKKHSSFVMRSSCGPVALTRSVWRPLGSVFDLSTSTGATNASVQLPWVVSEVSVVQCTVLDPLPILYKYHRSGGFIVGGIISQIYISSDQLTFQTHPSQAEVEPLCYDFQVEKVKRKIEVTYAAAQVLRMTQSQHKHRLSPHVSKLESIQYMGILLLLLHFSWTWIGVIYKDHPSGESFIHDVLPMFSKKNICFDFIERFPALTYSTEVEDMILGGGKIFHAAMSSSANALLVHGETQTMAVMRTILHYLAFENIAVNTKVWIMTAEMEFTSFPIQRGWNVGFLHGAISLAVHSKKSLGFQKFIQMRKPFRENKDGFIWEFWENAFACSFPDPVEDNNGGPLCTGREKWESLPNTVFEMSLTGHSNSVYDAVYAIAYALQAMQLQRVKHSAMQDTQRQKLMHQEPLQLHFFLRGVSFNNSAEEKIAFNQNGELIAGFDIINWVTFPNQSFLRVKVGQIDPGAPSRKVLSIHEEAITWPSGVNQVGSKNMSRSVVHC</sequence>
<reference evidence="1" key="1">
    <citation type="submission" date="2021-08" db="EMBL/GenBank/DDBJ databases">
        <title>The first chromosome-level gecko genome reveals the dynamic sex chromosomes of Neotropical dwarf geckos (Sphaerodactylidae: Sphaerodactylus).</title>
        <authorList>
            <person name="Pinto B.J."/>
            <person name="Keating S.E."/>
            <person name="Gamble T."/>
        </authorList>
    </citation>
    <scope>NUCLEOTIDE SEQUENCE</scope>
    <source>
        <strain evidence="1">TG3544</strain>
    </source>
</reference>
<dbReference type="Proteomes" id="UP000827872">
    <property type="component" value="Linkage Group LG15"/>
</dbReference>
<evidence type="ECO:0000313" key="1">
    <source>
        <dbReference type="EMBL" id="KAH7997161.1"/>
    </source>
</evidence>
<proteinExistence type="predicted"/>
<gene>
    <name evidence="1" type="ORF">K3G42_013734</name>
</gene>
<dbReference type="EMBL" id="CM037628">
    <property type="protein sequence ID" value="KAH7997161.1"/>
    <property type="molecule type" value="Genomic_DNA"/>
</dbReference>
<accession>A0ACB8EWL4</accession>
<evidence type="ECO:0000313" key="2">
    <source>
        <dbReference type="Proteomes" id="UP000827872"/>
    </source>
</evidence>